<dbReference type="RefSeq" id="WP_179786532.1">
    <property type="nucleotide sequence ID" value="NZ_BAAARR010000022.1"/>
</dbReference>
<reference evidence="2 3" key="1">
    <citation type="submission" date="2020-07" db="EMBL/GenBank/DDBJ databases">
        <title>Sequencing the genomes of 1000 actinobacteria strains.</title>
        <authorList>
            <person name="Klenk H.-P."/>
        </authorList>
    </citation>
    <scope>NUCLEOTIDE SEQUENCE [LARGE SCALE GENOMIC DNA]</scope>
    <source>
        <strain evidence="2 3">DSM 18448</strain>
    </source>
</reference>
<sequence>MPKYLIQSTYTREGAEGIRSKGGVTRREAVTDMARSLGGELGAYYFCLGEYDVVAILDLPDDEAAAAVGLVVDAAGGATTRTTVLLTPEQIDQASKRSTSYRPPGSQ</sequence>
<dbReference type="Proteomes" id="UP000579605">
    <property type="component" value="Unassembled WGS sequence"/>
</dbReference>
<comment type="caution">
    <text evidence="2">The sequence shown here is derived from an EMBL/GenBank/DDBJ whole genome shotgun (WGS) entry which is preliminary data.</text>
</comment>
<dbReference type="EMBL" id="JACBZH010000001">
    <property type="protein sequence ID" value="NYH88663.1"/>
    <property type="molecule type" value="Genomic_DNA"/>
</dbReference>
<evidence type="ECO:0000256" key="1">
    <source>
        <dbReference type="SAM" id="MobiDB-lite"/>
    </source>
</evidence>
<dbReference type="AlphaFoldDB" id="A0A852Z8G6"/>
<evidence type="ECO:0000313" key="2">
    <source>
        <dbReference type="EMBL" id="NYH88663.1"/>
    </source>
</evidence>
<feature type="region of interest" description="Disordered" evidence="1">
    <location>
        <begin position="88"/>
        <end position="107"/>
    </location>
</feature>
<accession>A0A852Z8G6</accession>
<dbReference type="InterPro" id="IPR014845">
    <property type="entry name" value="GYD/TTHA1554"/>
</dbReference>
<gene>
    <name evidence="2" type="ORF">F4554_001301</name>
</gene>
<organism evidence="2 3">
    <name type="scientific">Actinopolymorpha rutila</name>
    <dbReference type="NCBI Taxonomy" id="446787"/>
    <lineage>
        <taxon>Bacteria</taxon>
        <taxon>Bacillati</taxon>
        <taxon>Actinomycetota</taxon>
        <taxon>Actinomycetes</taxon>
        <taxon>Propionibacteriales</taxon>
        <taxon>Actinopolymorphaceae</taxon>
        <taxon>Actinopolymorpha</taxon>
    </lineage>
</organism>
<protein>
    <submittedName>
        <fullName evidence="2">Uncharacterized protein with GYD domain</fullName>
    </submittedName>
</protein>
<dbReference type="Pfam" id="PF08734">
    <property type="entry name" value="GYD"/>
    <property type="match status" value="1"/>
</dbReference>
<evidence type="ECO:0000313" key="3">
    <source>
        <dbReference type="Proteomes" id="UP000579605"/>
    </source>
</evidence>
<name>A0A852Z8G6_9ACTN</name>
<proteinExistence type="predicted"/>
<keyword evidence="3" id="KW-1185">Reference proteome</keyword>